<dbReference type="KEGG" id="tsin:OXH18_24050"/>
<dbReference type="PANTHER" id="PTHR36836:SF1">
    <property type="entry name" value="COLANIC ACID BIOSYNTHESIS PROTEIN WCAK"/>
    <property type="match status" value="1"/>
</dbReference>
<gene>
    <name evidence="2" type="ORF">OXH18_24050</name>
</gene>
<keyword evidence="2" id="KW-0808">Transferase</keyword>
<dbReference type="EMBL" id="CP113797">
    <property type="protein sequence ID" value="WAL60202.1"/>
    <property type="molecule type" value="Genomic_DNA"/>
</dbReference>
<dbReference type="Proteomes" id="UP001163152">
    <property type="component" value="Chromosome"/>
</dbReference>
<dbReference type="Pfam" id="PF04230">
    <property type="entry name" value="PS_pyruv_trans"/>
    <property type="match status" value="1"/>
</dbReference>
<sequence>MNILLIGYYGKRNIGDDLFVQQLTHHLAQQENVESIFVFCQEAYYPPISSKVHYLPSETLSKFKKIEILLKTDCIAWGGGTLNISSKPTSLLRLQTLATILRKQFCFLGIGLEGTESGSTAVARLFERSSLLYLRDRHSYNVATQQLSSAHQICLGGDLAFLDVSLYENFIKSPLVKSDRLKHVAFCGKFWWGEGRAEFYARYLNALIDAYQTTIHLLPGHMGAERNDNQFHQLLQKYLPISHCQIHEWQQPADFLTILSQMDCCISNRLHSLVTADLLGVPNLGIGSHHSKIGHYVMKSGMIPSLRIADLMEPLLLDRIEALVNHYQRPTAFITNESQTARLNLHKLFTYSPSRGTPKNRASSAP</sequence>
<keyword evidence="3" id="KW-1185">Reference proteome</keyword>
<feature type="domain" description="Polysaccharide pyruvyl transferase" evidence="1">
    <location>
        <begin position="13"/>
        <end position="290"/>
    </location>
</feature>
<evidence type="ECO:0000313" key="2">
    <source>
        <dbReference type="EMBL" id="WAL60202.1"/>
    </source>
</evidence>
<proteinExistence type="predicted"/>
<dbReference type="RefSeq" id="WP_268610061.1">
    <property type="nucleotide sequence ID" value="NZ_CP113797.1"/>
</dbReference>
<organism evidence="2 3">
    <name type="scientific">Thermocoleostomius sinensis A174</name>
    <dbReference type="NCBI Taxonomy" id="2016057"/>
    <lineage>
        <taxon>Bacteria</taxon>
        <taxon>Bacillati</taxon>
        <taxon>Cyanobacteriota</taxon>
        <taxon>Cyanophyceae</taxon>
        <taxon>Oculatellales</taxon>
        <taxon>Oculatellaceae</taxon>
        <taxon>Thermocoleostomius</taxon>
    </lineage>
</organism>
<dbReference type="GO" id="GO:0016740">
    <property type="term" value="F:transferase activity"/>
    <property type="evidence" value="ECO:0007669"/>
    <property type="project" value="UniProtKB-KW"/>
</dbReference>
<dbReference type="PANTHER" id="PTHR36836">
    <property type="entry name" value="COLANIC ACID BIOSYNTHESIS PROTEIN WCAK"/>
    <property type="match status" value="1"/>
</dbReference>
<protein>
    <submittedName>
        <fullName evidence="2">Polysaccharide pyruvyl transferase family protein</fullName>
    </submittedName>
</protein>
<name>A0A9E8ZC86_9CYAN</name>
<accession>A0A9E8ZC86</accession>
<evidence type="ECO:0000259" key="1">
    <source>
        <dbReference type="Pfam" id="PF04230"/>
    </source>
</evidence>
<dbReference type="AlphaFoldDB" id="A0A9E8ZC86"/>
<evidence type="ECO:0000313" key="3">
    <source>
        <dbReference type="Proteomes" id="UP001163152"/>
    </source>
</evidence>
<reference evidence="2" key="1">
    <citation type="submission" date="2022-12" db="EMBL/GenBank/DDBJ databases">
        <title>Polyphasic identification of a Novel Hot-Spring Cyanobacterium Ocullathermofonsia sinensis gen nov. sp. nov. and Genomic Insights on its Adaptations to the Thermal Habitat.</title>
        <authorList>
            <person name="Daroch M."/>
            <person name="Tang J."/>
            <person name="Jiang Y."/>
        </authorList>
    </citation>
    <scope>NUCLEOTIDE SEQUENCE</scope>
    <source>
        <strain evidence="2">PKUAC-SCTA174</strain>
    </source>
</reference>
<dbReference type="InterPro" id="IPR007345">
    <property type="entry name" value="Polysacch_pyruvyl_Trfase"/>
</dbReference>